<dbReference type="InterPro" id="IPR008801">
    <property type="entry name" value="RALF"/>
</dbReference>
<keyword evidence="5" id="KW-0732">Signal</keyword>
<evidence type="ECO:0000313" key="7">
    <source>
        <dbReference type="EMBL" id="KAK9726284.1"/>
    </source>
</evidence>
<evidence type="ECO:0000256" key="6">
    <source>
        <dbReference type="ARBA" id="ARBA00023157"/>
    </source>
</evidence>
<dbReference type="PANTHER" id="PTHR33136:SF13">
    <property type="entry name" value="OS10G0328900 PROTEIN"/>
    <property type="match status" value="1"/>
</dbReference>
<evidence type="ECO:0000256" key="2">
    <source>
        <dbReference type="ARBA" id="ARBA00009178"/>
    </source>
</evidence>
<keyword evidence="8" id="KW-1185">Reference proteome</keyword>
<dbReference type="EMBL" id="JBDFQZ010000005">
    <property type="protein sequence ID" value="KAK9726284.1"/>
    <property type="molecule type" value="Genomic_DNA"/>
</dbReference>
<dbReference type="GO" id="GO:0005179">
    <property type="term" value="F:hormone activity"/>
    <property type="evidence" value="ECO:0007669"/>
    <property type="project" value="UniProtKB-KW"/>
</dbReference>
<evidence type="ECO:0000256" key="3">
    <source>
        <dbReference type="ARBA" id="ARBA00022525"/>
    </source>
</evidence>
<protein>
    <submittedName>
        <fullName evidence="7">Uncharacterized protein</fullName>
    </submittedName>
</protein>
<evidence type="ECO:0000256" key="5">
    <source>
        <dbReference type="ARBA" id="ARBA00022729"/>
    </source>
</evidence>
<keyword evidence="6" id="KW-1015">Disulfide bond</keyword>
<evidence type="ECO:0000256" key="1">
    <source>
        <dbReference type="ARBA" id="ARBA00004613"/>
    </source>
</evidence>
<accession>A0AAW1L2P6</accession>
<reference evidence="7" key="1">
    <citation type="submission" date="2024-03" db="EMBL/GenBank/DDBJ databases">
        <title>WGS assembly of Saponaria officinalis var. Norfolk2.</title>
        <authorList>
            <person name="Jenkins J."/>
            <person name="Shu S."/>
            <person name="Grimwood J."/>
            <person name="Barry K."/>
            <person name="Goodstein D."/>
            <person name="Schmutz J."/>
            <person name="Leebens-Mack J."/>
            <person name="Osbourn A."/>
        </authorList>
    </citation>
    <scope>NUCLEOTIDE SEQUENCE [LARGE SCALE GENOMIC DNA]</scope>
    <source>
        <strain evidence="7">JIC</strain>
    </source>
</reference>
<keyword evidence="4" id="KW-0372">Hormone</keyword>
<comment type="similarity">
    <text evidence="2">Belongs to the plant rapid alkalinization factor (RALF) family.</text>
</comment>
<comment type="subcellular location">
    <subcellularLocation>
        <location evidence="1">Secreted</location>
    </subcellularLocation>
</comment>
<dbReference type="GO" id="GO:0005576">
    <property type="term" value="C:extracellular region"/>
    <property type="evidence" value="ECO:0007669"/>
    <property type="project" value="UniProtKB-SubCell"/>
</dbReference>
<name>A0AAW1L2P6_SAPOF</name>
<dbReference type="Pfam" id="PF05498">
    <property type="entry name" value="RALF"/>
    <property type="match status" value="1"/>
</dbReference>
<organism evidence="7 8">
    <name type="scientific">Saponaria officinalis</name>
    <name type="common">Common soapwort</name>
    <name type="synonym">Lychnis saponaria</name>
    <dbReference type="NCBI Taxonomy" id="3572"/>
    <lineage>
        <taxon>Eukaryota</taxon>
        <taxon>Viridiplantae</taxon>
        <taxon>Streptophyta</taxon>
        <taxon>Embryophyta</taxon>
        <taxon>Tracheophyta</taxon>
        <taxon>Spermatophyta</taxon>
        <taxon>Magnoliopsida</taxon>
        <taxon>eudicotyledons</taxon>
        <taxon>Gunneridae</taxon>
        <taxon>Pentapetalae</taxon>
        <taxon>Caryophyllales</taxon>
        <taxon>Caryophyllaceae</taxon>
        <taxon>Caryophylleae</taxon>
        <taxon>Saponaria</taxon>
    </lineage>
</organism>
<dbReference type="GO" id="GO:0009506">
    <property type="term" value="C:plasmodesma"/>
    <property type="evidence" value="ECO:0007669"/>
    <property type="project" value="TreeGrafter"/>
</dbReference>
<dbReference type="AlphaFoldDB" id="A0AAW1L2P6"/>
<keyword evidence="3" id="KW-0964">Secreted</keyword>
<evidence type="ECO:0000313" key="8">
    <source>
        <dbReference type="Proteomes" id="UP001443914"/>
    </source>
</evidence>
<comment type="caution">
    <text evidence="7">The sequence shown here is derived from an EMBL/GenBank/DDBJ whole genome shotgun (WGS) entry which is preliminary data.</text>
</comment>
<proteinExistence type="inferred from homology"/>
<evidence type="ECO:0000256" key="4">
    <source>
        <dbReference type="ARBA" id="ARBA00022702"/>
    </source>
</evidence>
<gene>
    <name evidence="7" type="ORF">RND81_05G203900</name>
</gene>
<sequence length="127" mass="14104">MHKSGKPKYIKKVKIMAKNPFFLIPLLLVVVVVSMPQSMSINQKIDMPSSDQCAGSLIECLEANESETGSEIKRRILITTQFISYGAMEADRVPCSERGSSYYNCIPTASVNPYERGCSSIARCGRY</sequence>
<dbReference type="GO" id="GO:0019722">
    <property type="term" value="P:calcium-mediated signaling"/>
    <property type="evidence" value="ECO:0007669"/>
    <property type="project" value="TreeGrafter"/>
</dbReference>
<dbReference type="PANTHER" id="PTHR33136">
    <property type="entry name" value="RAPID ALKALINIZATION FACTOR-LIKE"/>
    <property type="match status" value="1"/>
</dbReference>
<dbReference type="Proteomes" id="UP001443914">
    <property type="component" value="Unassembled WGS sequence"/>
</dbReference>